<keyword evidence="2 4" id="KW-0238">DNA-binding</keyword>
<dbReference type="EMBL" id="JBHLZU010000019">
    <property type="protein sequence ID" value="MFB9906986.1"/>
    <property type="molecule type" value="Genomic_DNA"/>
</dbReference>
<dbReference type="SUPFAM" id="SSF48498">
    <property type="entry name" value="Tetracyclin repressor-like, C-terminal domain"/>
    <property type="match status" value="1"/>
</dbReference>
<proteinExistence type="predicted"/>
<dbReference type="SUPFAM" id="SSF46689">
    <property type="entry name" value="Homeodomain-like"/>
    <property type="match status" value="1"/>
</dbReference>
<name>A0ABV6A1G5_9PSEU</name>
<dbReference type="PANTHER" id="PTHR30055:SF234">
    <property type="entry name" value="HTH-TYPE TRANSCRIPTIONAL REGULATOR BETI"/>
    <property type="match status" value="1"/>
</dbReference>
<accession>A0ABV6A1G5</accession>
<dbReference type="PANTHER" id="PTHR30055">
    <property type="entry name" value="HTH-TYPE TRANSCRIPTIONAL REGULATOR RUTR"/>
    <property type="match status" value="1"/>
</dbReference>
<dbReference type="Pfam" id="PF21597">
    <property type="entry name" value="TetR_C_43"/>
    <property type="match status" value="1"/>
</dbReference>
<feature type="domain" description="HTH tetR-type" evidence="5">
    <location>
        <begin position="13"/>
        <end position="72"/>
    </location>
</feature>
<evidence type="ECO:0000256" key="3">
    <source>
        <dbReference type="ARBA" id="ARBA00023163"/>
    </source>
</evidence>
<dbReference type="InterPro" id="IPR036271">
    <property type="entry name" value="Tet_transcr_reg_TetR-rel_C_sf"/>
</dbReference>
<dbReference type="PROSITE" id="PS50977">
    <property type="entry name" value="HTH_TETR_2"/>
    <property type="match status" value="1"/>
</dbReference>
<reference evidence="6 7" key="1">
    <citation type="submission" date="2024-09" db="EMBL/GenBank/DDBJ databases">
        <authorList>
            <person name="Sun Q."/>
            <person name="Mori K."/>
        </authorList>
    </citation>
    <scope>NUCLEOTIDE SEQUENCE [LARGE SCALE GENOMIC DNA]</scope>
    <source>
        <strain evidence="6 7">TBRC 7907</strain>
    </source>
</reference>
<comment type="caution">
    <text evidence="6">The sequence shown here is derived from an EMBL/GenBank/DDBJ whole genome shotgun (WGS) entry which is preliminary data.</text>
</comment>
<feature type="DNA-binding region" description="H-T-H motif" evidence="4">
    <location>
        <begin position="35"/>
        <end position="54"/>
    </location>
</feature>
<dbReference type="PRINTS" id="PR00455">
    <property type="entry name" value="HTHTETR"/>
</dbReference>
<organism evidence="6 7">
    <name type="scientific">Allokutzneria oryzae</name>
    <dbReference type="NCBI Taxonomy" id="1378989"/>
    <lineage>
        <taxon>Bacteria</taxon>
        <taxon>Bacillati</taxon>
        <taxon>Actinomycetota</taxon>
        <taxon>Actinomycetes</taxon>
        <taxon>Pseudonocardiales</taxon>
        <taxon>Pseudonocardiaceae</taxon>
        <taxon>Allokutzneria</taxon>
    </lineage>
</organism>
<dbReference type="RefSeq" id="WP_377856600.1">
    <property type="nucleotide sequence ID" value="NZ_JBHLZU010000019.1"/>
</dbReference>
<dbReference type="InterPro" id="IPR001647">
    <property type="entry name" value="HTH_TetR"/>
</dbReference>
<sequence>MPGEPRRMRADARRNYERLLAEANTAFLAQGTEVSLEQIAKNAGVAIGTLYSHFPTRQALLEALMRERIKTITARTRELREHPSPGEALDTWVRAAVAHAGSYRGLATSLMSAFEDESSALHAACRELTTAGELLLDRAQQAGVVRPDATASDLFALVNAMAWAGESVPADQAERLLAFSLDGLRTR</sequence>
<dbReference type="InterPro" id="IPR049445">
    <property type="entry name" value="TetR_SbtR-like_C"/>
</dbReference>
<evidence type="ECO:0000313" key="7">
    <source>
        <dbReference type="Proteomes" id="UP001589693"/>
    </source>
</evidence>
<dbReference type="InterPro" id="IPR050109">
    <property type="entry name" value="HTH-type_TetR-like_transc_reg"/>
</dbReference>
<evidence type="ECO:0000256" key="1">
    <source>
        <dbReference type="ARBA" id="ARBA00023015"/>
    </source>
</evidence>
<keyword evidence="7" id="KW-1185">Reference proteome</keyword>
<dbReference type="Pfam" id="PF00440">
    <property type="entry name" value="TetR_N"/>
    <property type="match status" value="1"/>
</dbReference>
<evidence type="ECO:0000259" key="5">
    <source>
        <dbReference type="PROSITE" id="PS50977"/>
    </source>
</evidence>
<dbReference type="Gene3D" id="1.10.357.10">
    <property type="entry name" value="Tetracycline Repressor, domain 2"/>
    <property type="match status" value="1"/>
</dbReference>
<keyword evidence="1" id="KW-0805">Transcription regulation</keyword>
<dbReference type="InterPro" id="IPR009057">
    <property type="entry name" value="Homeodomain-like_sf"/>
</dbReference>
<protein>
    <submittedName>
        <fullName evidence="6">TetR/AcrR family transcriptional regulator</fullName>
    </submittedName>
</protein>
<evidence type="ECO:0000256" key="4">
    <source>
        <dbReference type="PROSITE-ProRule" id="PRU00335"/>
    </source>
</evidence>
<keyword evidence="3" id="KW-0804">Transcription</keyword>
<evidence type="ECO:0000256" key="2">
    <source>
        <dbReference type="ARBA" id="ARBA00023125"/>
    </source>
</evidence>
<evidence type="ECO:0000313" key="6">
    <source>
        <dbReference type="EMBL" id="MFB9906986.1"/>
    </source>
</evidence>
<gene>
    <name evidence="6" type="ORF">ACFFQA_23880</name>
</gene>
<dbReference type="Proteomes" id="UP001589693">
    <property type="component" value="Unassembled WGS sequence"/>
</dbReference>